<protein>
    <submittedName>
        <fullName evidence="8">Peptidase S8</fullName>
    </submittedName>
</protein>
<dbReference type="Pfam" id="PF00082">
    <property type="entry name" value="Peptidase_S8"/>
    <property type="match status" value="1"/>
</dbReference>
<dbReference type="InterPro" id="IPR023827">
    <property type="entry name" value="Peptidase_S8_Asp-AS"/>
</dbReference>
<feature type="domain" description="Peptidase S8/S53" evidence="7">
    <location>
        <begin position="145"/>
        <end position="432"/>
    </location>
</feature>
<keyword evidence="4 5" id="KW-0720">Serine protease</keyword>
<dbReference type="RefSeq" id="WP_285727621.1">
    <property type="nucleotide sequence ID" value="NZ_BSDD01000007.1"/>
</dbReference>
<feature type="active site" description="Charge relay system" evidence="5">
    <location>
        <position position="150"/>
    </location>
</feature>
<dbReference type="InterPro" id="IPR022398">
    <property type="entry name" value="Peptidase_S8_His-AS"/>
</dbReference>
<evidence type="ECO:0000256" key="4">
    <source>
        <dbReference type="ARBA" id="ARBA00022825"/>
    </source>
</evidence>
<comment type="similarity">
    <text evidence="1 5 6">Belongs to the peptidase S8 family.</text>
</comment>
<dbReference type="Gene3D" id="3.40.50.200">
    <property type="entry name" value="Peptidase S8/S53 domain"/>
    <property type="match status" value="1"/>
</dbReference>
<evidence type="ECO:0000256" key="3">
    <source>
        <dbReference type="ARBA" id="ARBA00022801"/>
    </source>
</evidence>
<evidence type="ECO:0000256" key="6">
    <source>
        <dbReference type="RuleBase" id="RU003355"/>
    </source>
</evidence>
<dbReference type="PANTHER" id="PTHR43806:SF11">
    <property type="entry name" value="CEREVISIN-RELATED"/>
    <property type="match status" value="1"/>
</dbReference>
<dbReference type="InterPro" id="IPR036852">
    <property type="entry name" value="Peptidase_S8/S53_dom_sf"/>
</dbReference>
<name>A0ABQ5Q9V6_9BACT</name>
<dbReference type="PRINTS" id="PR00723">
    <property type="entry name" value="SUBTILISIN"/>
</dbReference>
<dbReference type="EMBL" id="BSDD01000007">
    <property type="protein sequence ID" value="GLH71373.1"/>
    <property type="molecule type" value="Genomic_DNA"/>
</dbReference>
<keyword evidence="2 5" id="KW-0645">Protease</keyword>
<dbReference type="InterPro" id="IPR023828">
    <property type="entry name" value="Peptidase_S8_Ser-AS"/>
</dbReference>
<dbReference type="PROSITE" id="PS51892">
    <property type="entry name" value="SUBTILASE"/>
    <property type="match status" value="1"/>
</dbReference>
<dbReference type="InterPro" id="IPR015500">
    <property type="entry name" value="Peptidase_S8_subtilisin-rel"/>
</dbReference>
<comment type="caution">
    <text evidence="8">The sequence shown here is derived from an EMBL/GenBank/DDBJ whole genome shotgun (WGS) entry which is preliminary data.</text>
</comment>
<dbReference type="PROSITE" id="PS00138">
    <property type="entry name" value="SUBTILASE_SER"/>
    <property type="match status" value="1"/>
</dbReference>
<feature type="active site" description="Charge relay system" evidence="5">
    <location>
        <position position="384"/>
    </location>
</feature>
<dbReference type="Proteomes" id="UP001165089">
    <property type="component" value="Unassembled WGS sequence"/>
</dbReference>
<reference evidence="8 9" key="1">
    <citation type="journal article" date="2023" name="Antonie Van Leeuwenhoek">
        <title>Mesoterricola silvestris gen. nov., sp. nov., Mesoterricola sediminis sp. nov., Geothrix oryzae sp. nov., Geothrix edaphica sp. nov., Geothrix rubra sp. nov., and Geothrix limicola sp. nov., six novel members of Acidobacteriota isolated from soils.</title>
        <authorList>
            <person name="Itoh H."/>
            <person name="Sugisawa Y."/>
            <person name="Mise K."/>
            <person name="Xu Z."/>
            <person name="Kuniyasu M."/>
            <person name="Ushijima N."/>
            <person name="Kawano K."/>
            <person name="Kobayashi E."/>
            <person name="Shiratori Y."/>
            <person name="Masuda Y."/>
            <person name="Senoo K."/>
        </authorList>
    </citation>
    <scope>NUCLEOTIDE SEQUENCE [LARGE SCALE GENOMIC DNA]</scope>
    <source>
        <strain evidence="8 9">Red803</strain>
    </source>
</reference>
<keyword evidence="3 5" id="KW-0378">Hydrolase</keyword>
<evidence type="ECO:0000256" key="5">
    <source>
        <dbReference type="PROSITE-ProRule" id="PRU01240"/>
    </source>
</evidence>
<evidence type="ECO:0000313" key="9">
    <source>
        <dbReference type="Proteomes" id="UP001165089"/>
    </source>
</evidence>
<sequence>MSRYSNLFLALVLGGGLVLAAGTPRPYLILAKGQGPASADLDDLMAAAGGTVTGRLPQIGVVLATSANPDFLALVTADARVQQAAEDIEVPWIPDVHATVVQASDLEATGVNSEPLWAYQWNMRQIHADQTAANGDLGWGVKRARVAVLDAGIYTQHPDIGPNVNLTLSRSFVPTETGVDPVVLGFNHGTHVAGIIAAPINNRGSQGVAPQAEIVAVKVLRSTNGSGSFSWLISGLLYASGPDVQADVINMSLGATFDRMNAGGGGSGPLIAALNRAITHATAAGSLCVISAGNEGVNLNSRLWSIPAQSGNGMAVAATGPYGLADFDRPASYTNFGQSVVNVAAPGGDFVYPGASYVYDMVLSPGGKEASAGPWLFYFAAGTSMAAPHVSGVAALIVGKYGRMAPAELKRRIQQSADDILKPGADPYSGHGRVNAYEALR</sequence>
<dbReference type="InterPro" id="IPR000209">
    <property type="entry name" value="Peptidase_S8/S53_dom"/>
</dbReference>
<evidence type="ECO:0000256" key="2">
    <source>
        <dbReference type="ARBA" id="ARBA00022670"/>
    </source>
</evidence>
<accession>A0ABQ5Q9V6</accession>
<organism evidence="8 9">
    <name type="scientific">Geothrix rubra</name>
    <dbReference type="NCBI Taxonomy" id="2927977"/>
    <lineage>
        <taxon>Bacteria</taxon>
        <taxon>Pseudomonadati</taxon>
        <taxon>Acidobacteriota</taxon>
        <taxon>Holophagae</taxon>
        <taxon>Holophagales</taxon>
        <taxon>Holophagaceae</taxon>
        <taxon>Geothrix</taxon>
    </lineage>
</organism>
<feature type="active site" description="Charge relay system" evidence="5">
    <location>
        <position position="188"/>
    </location>
</feature>
<dbReference type="PANTHER" id="PTHR43806">
    <property type="entry name" value="PEPTIDASE S8"/>
    <property type="match status" value="1"/>
</dbReference>
<evidence type="ECO:0000256" key="1">
    <source>
        <dbReference type="ARBA" id="ARBA00011073"/>
    </source>
</evidence>
<dbReference type="PROSITE" id="PS00137">
    <property type="entry name" value="SUBTILASE_HIS"/>
    <property type="match status" value="1"/>
</dbReference>
<evidence type="ECO:0000313" key="8">
    <source>
        <dbReference type="EMBL" id="GLH71373.1"/>
    </source>
</evidence>
<gene>
    <name evidence="8" type="ORF">GETHPA_29070</name>
</gene>
<proteinExistence type="inferred from homology"/>
<evidence type="ECO:0000259" key="7">
    <source>
        <dbReference type="Pfam" id="PF00082"/>
    </source>
</evidence>
<dbReference type="SUPFAM" id="SSF52743">
    <property type="entry name" value="Subtilisin-like"/>
    <property type="match status" value="1"/>
</dbReference>
<dbReference type="InterPro" id="IPR050131">
    <property type="entry name" value="Peptidase_S8_subtilisin-like"/>
</dbReference>
<keyword evidence="9" id="KW-1185">Reference proteome</keyword>
<dbReference type="PROSITE" id="PS00136">
    <property type="entry name" value="SUBTILASE_ASP"/>
    <property type="match status" value="1"/>
</dbReference>